<name>D3BJK5_HETP5</name>
<dbReference type="AlphaFoldDB" id="D3BJK5"/>
<dbReference type="InParanoid" id="D3BJK5"/>
<protein>
    <submittedName>
        <fullName evidence="2">Uncharacterized protein</fullName>
    </submittedName>
</protein>
<keyword evidence="1" id="KW-0812">Transmembrane</keyword>
<evidence type="ECO:0000313" key="2">
    <source>
        <dbReference type="EMBL" id="EFA78085.1"/>
    </source>
</evidence>
<keyword evidence="3" id="KW-1185">Reference proteome</keyword>
<evidence type="ECO:0000313" key="3">
    <source>
        <dbReference type="Proteomes" id="UP000001396"/>
    </source>
</evidence>
<dbReference type="Proteomes" id="UP000001396">
    <property type="component" value="Unassembled WGS sequence"/>
</dbReference>
<organism evidence="2 3">
    <name type="scientific">Heterostelium pallidum (strain ATCC 26659 / Pp 5 / PN500)</name>
    <name type="common">Cellular slime mold</name>
    <name type="synonym">Polysphondylium pallidum</name>
    <dbReference type="NCBI Taxonomy" id="670386"/>
    <lineage>
        <taxon>Eukaryota</taxon>
        <taxon>Amoebozoa</taxon>
        <taxon>Evosea</taxon>
        <taxon>Eumycetozoa</taxon>
        <taxon>Dictyostelia</taxon>
        <taxon>Acytosteliales</taxon>
        <taxon>Acytosteliaceae</taxon>
        <taxon>Heterostelium</taxon>
    </lineage>
</organism>
<accession>D3BJK5</accession>
<dbReference type="RefSeq" id="XP_020430212.1">
    <property type="nucleotide sequence ID" value="XM_020579537.1"/>
</dbReference>
<keyword evidence="1" id="KW-1133">Transmembrane helix</keyword>
<sequence length="75" mass="8540">MNTPSSVVWGFVALTCAGMGALYVSRKEYMTDKTKRLEEARRTQEGFDVAKKERVVQSDGYALFDETKSDLNKKR</sequence>
<dbReference type="GeneID" id="31364211"/>
<dbReference type="EMBL" id="ADBJ01000038">
    <property type="protein sequence ID" value="EFA78085.1"/>
    <property type="molecule type" value="Genomic_DNA"/>
</dbReference>
<gene>
    <name evidence="2" type="ORF">PPL_08733</name>
</gene>
<comment type="caution">
    <text evidence="2">The sequence shown here is derived from an EMBL/GenBank/DDBJ whole genome shotgun (WGS) entry which is preliminary data.</text>
</comment>
<proteinExistence type="predicted"/>
<reference evidence="2 3" key="1">
    <citation type="journal article" date="2011" name="Genome Res.">
        <title>Phylogeny-wide analysis of social amoeba genomes highlights ancient origins for complex intercellular communication.</title>
        <authorList>
            <person name="Heidel A.J."/>
            <person name="Lawal H.M."/>
            <person name="Felder M."/>
            <person name="Schilde C."/>
            <person name="Helps N.R."/>
            <person name="Tunggal B."/>
            <person name="Rivero F."/>
            <person name="John U."/>
            <person name="Schleicher M."/>
            <person name="Eichinger L."/>
            <person name="Platzer M."/>
            <person name="Noegel A.A."/>
            <person name="Schaap P."/>
            <person name="Gloeckner G."/>
        </authorList>
    </citation>
    <scope>NUCLEOTIDE SEQUENCE [LARGE SCALE GENOMIC DNA]</scope>
    <source>
        <strain evidence="3">ATCC 26659 / Pp 5 / PN500</strain>
    </source>
</reference>
<evidence type="ECO:0000256" key="1">
    <source>
        <dbReference type="SAM" id="Phobius"/>
    </source>
</evidence>
<feature type="transmembrane region" description="Helical" evidence="1">
    <location>
        <begin position="6"/>
        <end position="25"/>
    </location>
</feature>
<keyword evidence="1" id="KW-0472">Membrane</keyword>